<dbReference type="InterPro" id="IPR022682">
    <property type="entry name" value="Calpain_domain_III"/>
</dbReference>
<keyword evidence="9" id="KW-1185">Reference proteome</keyword>
<dbReference type="InterPro" id="IPR051297">
    <property type="entry name" value="PalB/RIM13"/>
</dbReference>
<dbReference type="SUPFAM" id="SSF116846">
    <property type="entry name" value="MIT domain"/>
    <property type="match status" value="2"/>
</dbReference>
<feature type="active site" evidence="5 6">
    <location>
        <position position="441"/>
    </location>
</feature>
<dbReference type="SMART" id="SM00745">
    <property type="entry name" value="MIT"/>
    <property type="match status" value="2"/>
</dbReference>
<evidence type="ECO:0000256" key="3">
    <source>
        <dbReference type="ARBA" id="ARBA00022801"/>
    </source>
</evidence>
<dbReference type="InterPro" id="IPR001300">
    <property type="entry name" value="Peptidase_C2_calpain_cat"/>
</dbReference>
<dbReference type="OrthoDB" id="167576at2759"/>
<name>A0A1Y1X9Z4_9FUNG</name>
<dbReference type="SUPFAM" id="SSF49758">
    <property type="entry name" value="Calpain large subunit, middle domain (domain III)"/>
    <property type="match status" value="3"/>
</dbReference>
<dbReference type="SUPFAM" id="SSF54001">
    <property type="entry name" value="Cysteine proteinases"/>
    <property type="match status" value="1"/>
</dbReference>
<dbReference type="GO" id="GO:0006508">
    <property type="term" value="P:proteolysis"/>
    <property type="evidence" value="ECO:0007669"/>
    <property type="project" value="UniProtKB-KW"/>
</dbReference>
<dbReference type="SMART" id="SM00720">
    <property type="entry name" value="calpain_III"/>
    <property type="match status" value="1"/>
</dbReference>
<dbReference type="PROSITE" id="PS50203">
    <property type="entry name" value="CALPAIN_CAT"/>
    <property type="match status" value="1"/>
</dbReference>
<dbReference type="CDD" id="cd00044">
    <property type="entry name" value="CysPc"/>
    <property type="match status" value="1"/>
</dbReference>
<dbReference type="Gene3D" id="2.60.120.380">
    <property type="match status" value="3"/>
</dbReference>
<dbReference type="Pfam" id="PF00648">
    <property type="entry name" value="Peptidase_C2"/>
    <property type="match status" value="1"/>
</dbReference>
<evidence type="ECO:0000256" key="4">
    <source>
        <dbReference type="ARBA" id="ARBA00022807"/>
    </source>
</evidence>
<evidence type="ECO:0000259" key="7">
    <source>
        <dbReference type="PROSITE" id="PS50203"/>
    </source>
</evidence>
<evidence type="ECO:0000256" key="6">
    <source>
        <dbReference type="PROSITE-ProRule" id="PRU00239"/>
    </source>
</evidence>
<keyword evidence="3 6" id="KW-0378">Hydrolase</keyword>
<evidence type="ECO:0000256" key="5">
    <source>
        <dbReference type="PIRSR" id="PIRSR622684-1"/>
    </source>
</evidence>
<comment type="caution">
    <text evidence="8">The sequence shown here is derived from an EMBL/GenBank/DDBJ whole genome shotgun (WGS) entry which is preliminary data.</text>
</comment>
<comment type="similarity">
    <text evidence="1">Belongs to the peptidase C2 family. PalB/RIM13 subfamily.</text>
</comment>
<organism evidence="8 9">
    <name type="scientific">Anaeromyces robustus</name>
    <dbReference type="NCBI Taxonomy" id="1754192"/>
    <lineage>
        <taxon>Eukaryota</taxon>
        <taxon>Fungi</taxon>
        <taxon>Fungi incertae sedis</taxon>
        <taxon>Chytridiomycota</taxon>
        <taxon>Chytridiomycota incertae sedis</taxon>
        <taxon>Neocallimastigomycetes</taxon>
        <taxon>Neocallimastigales</taxon>
        <taxon>Neocallimastigaceae</taxon>
        <taxon>Anaeromyces</taxon>
    </lineage>
</organism>
<reference evidence="8 9" key="2">
    <citation type="submission" date="2016-08" db="EMBL/GenBank/DDBJ databases">
        <title>Pervasive Adenine N6-methylation of Active Genes in Fungi.</title>
        <authorList>
            <consortium name="DOE Joint Genome Institute"/>
            <person name="Mondo S.J."/>
            <person name="Dannebaum R.O."/>
            <person name="Kuo R.C."/>
            <person name="Labutti K."/>
            <person name="Haridas S."/>
            <person name="Kuo A."/>
            <person name="Salamov A."/>
            <person name="Ahrendt S.R."/>
            <person name="Lipzen A."/>
            <person name="Sullivan W."/>
            <person name="Andreopoulos W.B."/>
            <person name="Clum A."/>
            <person name="Lindquist E."/>
            <person name="Daum C."/>
            <person name="Ramamoorthy G.K."/>
            <person name="Gryganskyi A."/>
            <person name="Culley D."/>
            <person name="Magnuson J.K."/>
            <person name="James T.Y."/>
            <person name="O'Malley M.A."/>
            <person name="Stajich J.E."/>
            <person name="Spatafora J.W."/>
            <person name="Visel A."/>
            <person name="Grigoriev I.V."/>
        </authorList>
    </citation>
    <scope>NUCLEOTIDE SEQUENCE [LARGE SCALE GENOMIC DNA]</scope>
    <source>
        <strain evidence="8 9">S4</strain>
    </source>
</reference>
<dbReference type="Pfam" id="PF04212">
    <property type="entry name" value="MIT"/>
    <property type="match status" value="2"/>
</dbReference>
<dbReference type="Gene3D" id="3.90.70.10">
    <property type="entry name" value="Cysteine proteinases"/>
    <property type="match status" value="1"/>
</dbReference>
<dbReference type="InterPro" id="IPR038765">
    <property type="entry name" value="Papain-like_cys_pep_sf"/>
</dbReference>
<protein>
    <submittedName>
        <fullName evidence="8">Cysteine proteinase</fullName>
    </submittedName>
</protein>
<dbReference type="SMART" id="SM00230">
    <property type="entry name" value="CysPc"/>
    <property type="match status" value="1"/>
</dbReference>
<dbReference type="InterPro" id="IPR022683">
    <property type="entry name" value="Calpain_III"/>
</dbReference>
<dbReference type="Proteomes" id="UP000193944">
    <property type="component" value="Unassembled WGS sequence"/>
</dbReference>
<feature type="active site" evidence="5 6">
    <location>
        <position position="275"/>
    </location>
</feature>
<dbReference type="AlphaFoldDB" id="A0A1Y1X9Z4"/>
<evidence type="ECO:0000256" key="2">
    <source>
        <dbReference type="ARBA" id="ARBA00022670"/>
    </source>
</evidence>
<feature type="active site" evidence="5 6">
    <location>
        <position position="461"/>
    </location>
</feature>
<dbReference type="Gene3D" id="1.20.58.80">
    <property type="entry name" value="Phosphotransferase system, lactose/cellobiose-type IIA subunit"/>
    <property type="match status" value="2"/>
</dbReference>
<dbReference type="InterPro" id="IPR036213">
    <property type="entry name" value="Calpain_III_sf"/>
</dbReference>
<dbReference type="STRING" id="1754192.A0A1Y1X9Z4"/>
<dbReference type="PANTHER" id="PTHR46143">
    <property type="entry name" value="CALPAIN-7"/>
    <property type="match status" value="1"/>
</dbReference>
<reference evidence="8 9" key="1">
    <citation type="submission" date="2016-08" db="EMBL/GenBank/DDBJ databases">
        <title>A Parts List for Fungal Cellulosomes Revealed by Comparative Genomics.</title>
        <authorList>
            <consortium name="DOE Joint Genome Institute"/>
            <person name="Haitjema C.H."/>
            <person name="Gilmore S.P."/>
            <person name="Henske J.K."/>
            <person name="Solomon K.V."/>
            <person name="De Groot R."/>
            <person name="Kuo A."/>
            <person name="Mondo S.J."/>
            <person name="Salamov A.A."/>
            <person name="Labutti K."/>
            <person name="Zhao Z."/>
            <person name="Chiniquy J."/>
            <person name="Barry K."/>
            <person name="Brewer H.M."/>
            <person name="Purvine S.O."/>
            <person name="Wright A.T."/>
            <person name="Boxma B."/>
            <person name="Van Alen T."/>
            <person name="Hackstein J.H."/>
            <person name="Baker S.E."/>
            <person name="Grigoriev I.V."/>
            <person name="O'Malley M.A."/>
        </authorList>
    </citation>
    <scope>NUCLEOTIDE SEQUENCE [LARGE SCALE GENOMIC DNA]</scope>
    <source>
        <strain evidence="8 9">S4</strain>
    </source>
</reference>
<dbReference type="EMBL" id="MCFG01000092">
    <property type="protein sequence ID" value="ORX82565.1"/>
    <property type="molecule type" value="Genomic_DNA"/>
</dbReference>
<dbReference type="InterPro" id="IPR036181">
    <property type="entry name" value="MIT_dom_sf"/>
</dbReference>
<evidence type="ECO:0000313" key="9">
    <source>
        <dbReference type="Proteomes" id="UP000193944"/>
    </source>
</evidence>
<dbReference type="PRINTS" id="PR00704">
    <property type="entry name" value="CALPAIN"/>
</dbReference>
<sequence>MSFNNNDSYNNEKRKESMLMEAFTLAEQAVFADKNKIYDVACMLYTEVAQIFLQCLENESNLNRGQQLRTKAAEYISRAEYLKSQKEFVPAKRPKSLLENLMEQALFSFDQALNEDEKNNYGEAIYLYTLSAETYLKAVKEMNNEEESSKLKQKISDIIDRAEQLKDLQKKEKGNSLEKPLINSNNTDLTPQELEVLRISSYVNNQKYLPWLSVDMYERFSYSNLFIDPDGLLELSLEQKVQFGGWKRPSQIMSDPQMIYFISSNSIIQDIVTDCSFVASLCVSSAYEKRFKKPLITSCIYPQNKNGKPIYNPSGKYLIKLLFNGIHRKVIIDDLLPVSRNGKLMCTYTKNHNELWASIIEKAYMKLMGGYNFPGSNPGIDLYALTGWIPEMIFNKDKTFNQESTWKRILNGLNYGDALITVSTGDLPPETCESLGLVPNHAYAVLDIREVQGLRLLQVKNPWSHKRWKGPFSHLDNQNWTQSLKEALNYDQLGALQNDDGIFWINYESLCTYFDSLHINWNPSLFKYRFVMHVAWPSYAGPKKDHYNMGNNPQFGLKLNVTGNQGAAVWLLLSKHILKKEENKDYITLHLYDNTQCKRIYYPGKPLIPGVYINSPHILVRFNAPPGLTEYTVVVSQVEKKSSLNFTIRVYSVIPFEFFEIPRGNNFEKRISGFWTKENAGGNISHPTFYRNPQYKLSISPSISSSAKNANQDKVNLIIMLEAPKSFPINIKLVKSGKRISNCSSKDLTGSSNSYRHGFCYLELDDVEPDDYTIIVSTFDPGLISGFFLTISCSHNFSTTVIPPEGEGYQKYVLPGDWIENKSAMGCSLYKDYFKNPRYIIEASCPTKLFIRMQITKMNPIPAMNVSIFERINMSENKEIISSGPYTNTTQGVVTKEILIYPDKIYFVVFSTWKPEPGKFLSYIYVDNPIKIKQILE</sequence>
<proteinExistence type="inferred from homology"/>
<evidence type="ECO:0000256" key="1">
    <source>
        <dbReference type="ARBA" id="ARBA00010193"/>
    </source>
</evidence>
<dbReference type="GO" id="GO:0004198">
    <property type="term" value="F:calcium-dependent cysteine-type endopeptidase activity"/>
    <property type="evidence" value="ECO:0007669"/>
    <property type="project" value="InterPro"/>
</dbReference>
<dbReference type="InterPro" id="IPR007330">
    <property type="entry name" value="MIT_dom"/>
</dbReference>
<keyword evidence="2 6" id="KW-0645">Protease</keyword>
<keyword evidence="4 6" id="KW-0788">Thiol protease</keyword>
<accession>A0A1Y1X9Z4</accession>
<gene>
    <name evidence="8" type="ORF">BCR32DRAFT_292581</name>
</gene>
<evidence type="ECO:0000313" key="8">
    <source>
        <dbReference type="EMBL" id="ORX82565.1"/>
    </source>
</evidence>
<dbReference type="Pfam" id="PF01067">
    <property type="entry name" value="Calpain_III"/>
    <property type="match status" value="1"/>
</dbReference>
<feature type="domain" description="Calpain catalytic" evidence="7">
    <location>
        <begin position="219"/>
        <end position="523"/>
    </location>
</feature>
<dbReference type="PANTHER" id="PTHR46143:SF1">
    <property type="entry name" value="CALPAIN-7"/>
    <property type="match status" value="1"/>
</dbReference>
<dbReference type="InterPro" id="IPR022684">
    <property type="entry name" value="Calpain_cysteine_protease"/>
</dbReference>